<feature type="compositionally biased region" description="Basic and acidic residues" evidence="1">
    <location>
        <begin position="85"/>
        <end position="99"/>
    </location>
</feature>
<gene>
    <name evidence="2" type="ORF">AKL17_1967</name>
</gene>
<protein>
    <submittedName>
        <fullName evidence="2">Uncharacterized protein</fullName>
    </submittedName>
</protein>
<evidence type="ECO:0000256" key="1">
    <source>
        <dbReference type="SAM" id="MobiDB-lite"/>
    </source>
</evidence>
<feature type="compositionally biased region" description="Basic and acidic residues" evidence="1">
    <location>
        <begin position="127"/>
        <end position="149"/>
    </location>
</feature>
<accession>A0A159Z2G2</accession>
<evidence type="ECO:0000313" key="3">
    <source>
        <dbReference type="Proteomes" id="UP000076128"/>
    </source>
</evidence>
<evidence type="ECO:0000313" key="2">
    <source>
        <dbReference type="EMBL" id="AMY69216.1"/>
    </source>
</evidence>
<dbReference type="KEGG" id="daa:AKL17_1967"/>
<dbReference type="Proteomes" id="UP000076128">
    <property type="component" value="Chromosome"/>
</dbReference>
<feature type="region of interest" description="Disordered" evidence="1">
    <location>
        <begin position="77"/>
        <end position="182"/>
    </location>
</feature>
<keyword evidence="3" id="KW-1185">Reference proteome</keyword>
<dbReference type="EMBL" id="CP012661">
    <property type="protein sequence ID" value="AMY69216.1"/>
    <property type="molecule type" value="Genomic_DNA"/>
</dbReference>
<proteinExistence type="predicted"/>
<sequence length="229" mass="24714">MAGQDHGQPRLGRDLGLIPVQRHPHLGRGSARGHIAQHHLVERDADLVGIRSVDADDPALDGAVIAEGQHRVCHAMPAGTGQQEARQRQDQRGSGDLRDLGPAQPAQKRGQQRQQRGGIDRGAGLRIQREPEADSQRQADRHPDEEPAPRARQRQQRPGGPCAGPCAGPRGQPNPGARSASVCGRPGCRRSQDCCQDCCRCCDAAHPCFPALPCLDNRQRLAAAWFPKG</sequence>
<reference evidence="2 3" key="1">
    <citation type="submission" date="2015-09" db="EMBL/GenBank/DDBJ databases">
        <title>Complete genome sequence of Defluviimonas alba cai42t isolated from an oilfield in Xinjiang.</title>
        <authorList>
            <person name="Geng S."/>
            <person name="Pan X."/>
            <person name="Wu X."/>
        </authorList>
    </citation>
    <scope>NUCLEOTIDE SEQUENCE [LARGE SCALE GENOMIC DNA]</scope>
    <source>
        <strain evidence="3">cai42</strain>
    </source>
</reference>
<dbReference type="STRING" id="1335048.AKL17_1967"/>
<feature type="compositionally biased region" description="Low complexity" evidence="1">
    <location>
        <begin position="101"/>
        <end position="117"/>
    </location>
</feature>
<feature type="compositionally biased region" description="Low complexity" evidence="1">
    <location>
        <begin position="156"/>
        <end position="173"/>
    </location>
</feature>
<dbReference type="AlphaFoldDB" id="A0A159Z2G2"/>
<organism evidence="2 3">
    <name type="scientific">Frigidibacter mobilis</name>
    <dbReference type="NCBI Taxonomy" id="1335048"/>
    <lineage>
        <taxon>Bacteria</taxon>
        <taxon>Pseudomonadati</taxon>
        <taxon>Pseudomonadota</taxon>
        <taxon>Alphaproteobacteria</taxon>
        <taxon>Rhodobacterales</taxon>
        <taxon>Paracoccaceae</taxon>
        <taxon>Frigidibacter</taxon>
    </lineage>
</organism>
<name>A0A159Z2G2_9RHOB</name>